<keyword evidence="1" id="KW-0812">Transmembrane</keyword>
<feature type="domain" description="2TM" evidence="2">
    <location>
        <begin position="11"/>
        <end position="99"/>
    </location>
</feature>
<evidence type="ECO:0000313" key="3">
    <source>
        <dbReference type="EMBL" id="TCK68860.1"/>
    </source>
</evidence>
<gene>
    <name evidence="3" type="ORF">DFQ05_0370</name>
</gene>
<proteinExistence type="predicted"/>
<protein>
    <submittedName>
        <fullName evidence="3">2TM domain-containing protein</fullName>
    </submittedName>
</protein>
<accession>A0A4R1KVW8</accession>
<reference evidence="3 4" key="1">
    <citation type="journal article" date="2015" name="Stand. Genomic Sci.">
        <title>Genomic Encyclopedia of Bacterial and Archaeal Type Strains, Phase III: the genomes of soil and plant-associated and newly described type strains.</title>
        <authorList>
            <person name="Whitman W.B."/>
            <person name="Woyke T."/>
            <person name="Klenk H.P."/>
            <person name="Zhou Y."/>
            <person name="Lilburn T.G."/>
            <person name="Beck B.J."/>
            <person name="De Vos P."/>
            <person name="Vandamme P."/>
            <person name="Eisen J.A."/>
            <person name="Garrity G."/>
            <person name="Hugenholtz P."/>
            <person name="Kyrpides N.C."/>
        </authorList>
    </citation>
    <scope>NUCLEOTIDE SEQUENCE [LARGE SCALE GENOMIC DNA]</scope>
    <source>
        <strain evidence="3 4">CECT 8445</strain>
    </source>
</reference>
<dbReference type="AlphaFoldDB" id="A0A4R1KVW8"/>
<dbReference type="RefSeq" id="WP_132702996.1">
    <property type="nucleotide sequence ID" value="NZ_SMGI01000001.1"/>
</dbReference>
<feature type="transmembrane region" description="Helical" evidence="1">
    <location>
        <begin position="22"/>
        <end position="42"/>
    </location>
</feature>
<dbReference type="Pfam" id="PF13239">
    <property type="entry name" value="2TM"/>
    <property type="match status" value="1"/>
</dbReference>
<comment type="caution">
    <text evidence="3">The sequence shown here is derived from an EMBL/GenBank/DDBJ whole genome shotgun (WGS) entry which is preliminary data.</text>
</comment>
<keyword evidence="1" id="KW-0472">Membrane</keyword>
<feature type="transmembrane region" description="Helical" evidence="1">
    <location>
        <begin position="62"/>
        <end position="86"/>
    </location>
</feature>
<dbReference type="EMBL" id="SMGI01000001">
    <property type="protein sequence ID" value="TCK68860.1"/>
    <property type="molecule type" value="Genomic_DNA"/>
</dbReference>
<evidence type="ECO:0000313" key="4">
    <source>
        <dbReference type="Proteomes" id="UP000295714"/>
    </source>
</evidence>
<dbReference type="OrthoDB" id="8965954at2"/>
<dbReference type="InterPro" id="IPR025698">
    <property type="entry name" value="2TM_dom"/>
</dbReference>
<name>A0A4R1KVW8_9FLAO</name>
<evidence type="ECO:0000256" key="1">
    <source>
        <dbReference type="SAM" id="Phobius"/>
    </source>
</evidence>
<evidence type="ECO:0000259" key="2">
    <source>
        <dbReference type="Pfam" id="PF13239"/>
    </source>
</evidence>
<dbReference type="Proteomes" id="UP000295714">
    <property type="component" value="Unassembled WGS sequence"/>
</dbReference>
<keyword evidence="1" id="KW-1133">Transmembrane helix</keyword>
<sequence length="107" mass="12964">MKNQESHLKLQRAKRKLERLKGFYRHLMIFTIINLVIIWLRVNDNLDSWDSFITELWSLHTLSTFIVWGAILCVHAFSVFLLPNLLGYDWEERKIEQFMQEELNKNK</sequence>
<organism evidence="3 4">
    <name type="scientific">Winogradskyella wandonensis</name>
    <dbReference type="NCBI Taxonomy" id="1442586"/>
    <lineage>
        <taxon>Bacteria</taxon>
        <taxon>Pseudomonadati</taxon>
        <taxon>Bacteroidota</taxon>
        <taxon>Flavobacteriia</taxon>
        <taxon>Flavobacteriales</taxon>
        <taxon>Flavobacteriaceae</taxon>
        <taxon>Winogradskyella</taxon>
    </lineage>
</organism>
<keyword evidence="4" id="KW-1185">Reference proteome</keyword>